<comment type="subcellular location">
    <subcellularLocation>
        <location evidence="1">Peroxisome</location>
    </subcellularLocation>
</comment>
<accession>A0A838XNZ7</accession>
<keyword evidence="5" id="KW-1185">Reference proteome</keyword>
<dbReference type="Pfam" id="PF00378">
    <property type="entry name" value="ECH_1"/>
    <property type="match status" value="1"/>
</dbReference>
<dbReference type="PANTHER" id="PTHR43684">
    <property type="match status" value="1"/>
</dbReference>
<name>A0A838XNZ7_9HYPH</name>
<gene>
    <name evidence="4" type="ORF">H1W37_11165</name>
</gene>
<dbReference type="CDD" id="cd06558">
    <property type="entry name" value="crotonase-like"/>
    <property type="match status" value="1"/>
</dbReference>
<protein>
    <submittedName>
        <fullName evidence="4">Crotonase/enoyl-CoA hydratase family protein</fullName>
    </submittedName>
</protein>
<organism evidence="4 5">
    <name type="scientific">Stappia taiwanensis</name>
    <dbReference type="NCBI Taxonomy" id="992267"/>
    <lineage>
        <taxon>Bacteria</taxon>
        <taxon>Pseudomonadati</taxon>
        <taxon>Pseudomonadota</taxon>
        <taxon>Alphaproteobacteria</taxon>
        <taxon>Hyphomicrobiales</taxon>
        <taxon>Stappiaceae</taxon>
        <taxon>Stappia</taxon>
    </lineage>
</organism>
<keyword evidence="3" id="KW-0413">Isomerase</keyword>
<dbReference type="InterPro" id="IPR051053">
    <property type="entry name" value="ECH/Chromodomain_protein"/>
</dbReference>
<dbReference type="GO" id="GO:0004165">
    <property type="term" value="F:delta(3)-delta(2)-enoyl-CoA isomerase activity"/>
    <property type="evidence" value="ECO:0007669"/>
    <property type="project" value="UniProtKB-ARBA"/>
</dbReference>
<sequence length="251" mass="26888">MIEIETAGGVQVLRLNRPAKKNALTGEMYTALSEALERGNDDPDIRAHLLCGVPGAFTAGNDIADFLQYAMGDGGMADAPVVRFLRALARCETPLVAAVDGLAIGVGTTLLFHCDMVYASPRALFKTPFLDLGLVPEAGASLLAPQRMGHGRAFELLCLGEGFDPVRAKAAGLVNHIVAEEAIELEALQCAKAIAAKPAEAMALSRRLLIGDRTVLHTRMKEEIELFAQRLRSEEAKAAFTAFMARSQARD</sequence>
<dbReference type="RefSeq" id="WP_181760411.1">
    <property type="nucleotide sequence ID" value="NZ_BMCR01000003.1"/>
</dbReference>
<reference evidence="4 5" key="2">
    <citation type="submission" date="2020-08" db="EMBL/GenBank/DDBJ databases">
        <title>Stappia taiwanensis sp. nov., isolated from a coastal thermal spring.</title>
        <authorList>
            <person name="Kampfer P."/>
        </authorList>
    </citation>
    <scope>NUCLEOTIDE SEQUENCE [LARGE SCALE GENOMIC DNA]</scope>
    <source>
        <strain evidence="4 5">DSM 23284</strain>
    </source>
</reference>
<dbReference type="PANTHER" id="PTHR43684:SF1">
    <property type="entry name" value="ENOYL-COA DELTA ISOMERASE 2"/>
    <property type="match status" value="1"/>
</dbReference>
<evidence type="ECO:0000256" key="3">
    <source>
        <dbReference type="ARBA" id="ARBA00023235"/>
    </source>
</evidence>
<reference evidence="4 5" key="1">
    <citation type="submission" date="2020-07" db="EMBL/GenBank/DDBJ databases">
        <authorList>
            <person name="Li M."/>
        </authorList>
    </citation>
    <scope>NUCLEOTIDE SEQUENCE [LARGE SCALE GENOMIC DNA]</scope>
    <source>
        <strain evidence="4 5">DSM 23284</strain>
    </source>
</reference>
<evidence type="ECO:0000256" key="2">
    <source>
        <dbReference type="ARBA" id="ARBA00023140"/>
    </source>
</evidence>
<evidence type="ECO:0000256" key="1">
    <source>
        <dbReference type="ARBA" id="ARBA00004275"/>
    </source>
</evidence>
<evidence type="ECO:0000313" key="5">
    <source>
        <dbReference type="Proteomes" id="UP000559404"/>
    </source>
</evidence>
<dbReference type="EMBL" id="JACEON010000009">
    <property type="protein sequence ID" value="MBA4612215.1"/>
    <property type="molecule type" value="Genomic_DNA"/>
</dbReference>
<dbReference type="InterPro" id="IPR029045">
    <property type="entry name" value="ClpP/crotonase-like_dom_sf"/>
</dbReference>
<dbReference type="AlphaFoldDB" id="A0A838XNZ7"/>
<proteinExistence type="predicted"/>
<evidence type="ECO:0000313" key="4">
    <source>
        <dbReference type="EMBL" id="MBA4612215.1"/>
    </source>
</evidence>
<dbReference type="Proteomes" id="UP000559404">
    <property type="component" value="Unassembled WGS sequence"/>
</dbReference>
<dbReference type="SUPFAM" id="SSF52096">
    <property type="entry name" value="ClpP/crotonase"/>
    <property type="match status" value="1"/>
</dbReference>
<dbReference type="Gene3D" id="3.90.226.10">
    <property type="entry name" value="2-enoyl-CoA Hydratase, Chain A, domain 1"/>
    <property type="match status" value="1"/>
</dbReference>
<keyword evidence="2" id="KW-0576">Peroxisome</keyword>
<dbReference type="InterPro" id="IPR001753">
    <property type="entry name" value="Enoyl-CoA_hydra/iso"/>
</dbReference>
<comment type="caution">
    <text evidence="4">The sequence shown here is derived from an EMBL/GenBank/DDBJ whole genome shotgun (WGS) entry which is preliminary data.</text>
</comment>
<dbReference type="NCBIfam" id="NF004681">
    <property type="entry name" value="PRK06023.1"/>
    <property type="match status" value="1"/>
</dbReference>